<dbReference type="Proteomes" id="UP001054945">
    <property type="component" value="Unassembled WGS sequence"/>
</dbReference>
<proteinExistence type="predicted"/>
<reference evidence="1 2" key="1">
    <citation type="submission" date="2021-06" db="EMBL/GenBank/DDBJ databases">
        <title>Caerostris extrusa draft genome.</title>
        <authorList>
            <person name="Kono N."/>
            <person name="Arakawa K."/>
        </authorList>
    </citation>
    <scope>NUCLEOTIDE SEQUENCE [LARGE SCALE GENOMIC DNA]</scope>
</reference>
<protein>
    <submittedName>
        <fullName evidence="1">Uncharacterized protein</fullName>
    </submittedName>
</protein>
<dbReference type="AlphaFoldDB" id="A0AAV4WPJ3"/>
<sequence>MEWRALQAGEKFCIVKFDLSAENLIAAFRGFKQWSPNSGGARSRSPFILASPEPVKRRINNTCQWNRTIHLEQRRPVLQGDLLKPTDDV</sequence>
<evidence type="ECO:0000313" key="1">
    <source>
        <dbReference type="EMBL" id="GIY83870.1"/>
    </source>
</evidence>
<organism evidence="1 2">
    <name type="scientific">Caerostris extrusa</name>
    <name type="common">Bark spider</name>
    <name type="synonym">Caerostris bankana</name>
    <dbReference type="NCBI Taxonomy" id="172846"/>
    <lineage>
        <taxon>Eukaryota</taxon>
        <taxon>Metazoa</taxon>
        <taxon>Ecdysozoa</taxon>
        <taxon>Arthropoda</taxon>
        <taxon>Chelicerata</taxon>
        <taxon>Arachnida</taxon>
        <taxon>Araneae</taxon>
        <taxon>Araneomorphae</taxon>
        <taxon>Entelegynae</taxon>
        <taxon>Araneoidea</taxon>
        <taxon>Araneidae</taxon>
        <taxon>Caerostris</taxon>
    </lineage>
</organism>
<comment type="caution">
    <text evidence="1">The sequence shown here is derived from an EMBL/GenBank/DDBJ whole genome shotgun (WGS) entry which is preliminary data.</text>
</comment>
<accession>A0AAV4WPJ3</accession>
<evidence type="ECO:0000313" key="2">
    <source>
        <dbReference type="Proteomes" id="UP001054945"/>
    </source>
</evidence>
<keyword evidence="2" id="KW-1185">Reference proteome</keyword>
<dbReference type="EMBL" id="BPLR01016439">
    <property type="protein sequence ID" value="GIY83870.1"/>
    <property type="molecule type" value="Genomic_DNA"/>
</dbReference>
<gene>
    <name evidence="1" type="ORF">CEXT_573041</name>
</gene>
<name>A0AAV4WPJ3_CAEEX</name>